<name>A0AAV7L219_PLEWA</name>
<reference evidence="2" key="1">
    <citation type="journal article" date="2022" name="bioRxiv">
        <title>Sequencing and chromosome-scale assembly of the giantPleurodeles waltlgenome.</title>
        <authorList>
            <person name="Brown T."/>
            <person name="Elewa A."/>
            <person name="Iarovenko S."/>
            <person name="Subramanian E."/>
            <person name="Araus A.J."/>
            <person name="Petzold A."/>
            <person name="Susuki M."/>
            <person name="Suzuki K.-i.T."/>
            <person name="Hayashi T."/>
            <person name="Toyoda A."/>
            <person name="Oliveira C."/>
            <person name="Osipova E."/>
            <person name="Leigh N.D."/>
            <person name="Simon A."/>
            <person name="Yun M.H."/>
        </authorList>
    </citation>
    <scope>NUCLEOTIDE SEQUENCE</scope>
    <source>
        <strain evidence="2">20211129_DDA</strain>
        <tissue evidence="2">Liver</tissue>
    </source>
</reference>
<feature type="non-terminal residue" evidence="2">
    <location>
        <position position="1"/>
    </location>
</feature>
<gene>
    <name evidence="2" type="ORF">NDU88_004652</name>
</gene>
<dbReference type="Proteomes" id="UP001066276">
    <property type="component" value="Chromosome 12"/>
</dbReference>
<protein>
    <submittedName>
        <fullName evidence="2">Uncharacterized protein</fullName>
    </submittedName>
</protein>
<evidence type="ECO:0000313" key="2">
    <source>
        <dbReference type="EMBL" id="KAJ1084505.1"/>
    </source>
</evidence>
<sequence length="69" mass="7576">RSHASGICPANRHQRASSGEDYSDTFAIQGMANSGTCHSLPLMDLGNIRSEHELLGLHVSTEVKEKIWK</sequence>
<evidence type="ECO:0000256" key="1">
    <source>
        <dbReference type="SAM" id="MobiDB-lite"/>
    </source>
</evidence>
<organism evidence="2 3">
    <name type="scientific">Pleurodeles waltl</name>
    <name type="common">Iberian ribbed newt</name>
    <dbReference type="NCBI Taxonomy" id="8319"/>
    <lineage>
        <taxon>Eukaryota</taxon>
        <taxon>Metazoa</taxon>
        <taxon>Chordata</taxon>
        <taxon>Craniata</taxon>
        <taxon>Vertebrata</taxon>
        <taxon>Euteleostomi</taxon>
        <taxon>Amphibia</taxon>
        <taxon>Batrachia</taxon>
        <taxon>Caudata</taxon>
        <taxon>Salamandroidea</taxon>
        <taxon>Salamandridae</taxon>
        <taxon>Pleurodelinae</taxon>
        <taxon>Pleurodeles</taxon>
    </lineage>
</organism>
<comment type="caution">
    <text evidence="2">The sequence shown here is derived from an EMBL/GenBank/DDBJ whole genome shotgun (WGS) entry which is preliminary data.</text>
</comment>
<proteinExistence type="predicted"/>
<keyword evidence="3" id="KW-1185">Reference proteome</keyword>
<feature type="region of interest" description="Disordered" evidence="1">
    <location>
        <begin position="1"/>
        <end position="20"/>
    </location>
</feature>
<dbReference type="EMBL" id="JANPWB010000016">
    <property type="protein sequence ID" value="KAJ1084505.1"/>
    <property type="molecule type" value="Genomic_DNA"/>
</dbReference>
<accession>A0AAV7L219</accession>
<evidence type="ECO:0000313" key="3">
    <source>
        <dbReference type="Proteomes" id="UP001066276"/>
    </source>
</evidence>
<dbReference type="AlphaFoldDB" id="A0AAV7L219"/>
<feature type="non-terminal residue" evidence="2">
    <location>
        <position position="69"/>
    </location>
</feature>